<name>A0A8X6KEB7_TRICU</name>
<dbReference type="InterPro" id="IPR011333">
    <property type="entry name" value="SKP1/BTB/POZ_sf"/>
</dbReference>
<evidence type="ECO:0000313" key="2">
    <source>
        <dbReference type="EMBL" id="GFQ73535.1"/>
    </source>
</evidence>
<accession>A0A8X6KEB7</accession>
<protein>
    <recommendedName>
        <fullName evidence="1">BTB domain-containing protein</fullName>
    </recommendedName>
</protein>
<proteinExistence type="predicted"/>
<reference evidence="2" key="1">
    <citation type="submission" date="2020-07" db="EMBL/GenBank/DDBJ databases">
        <title>Multicomponent nature underlies the extraordinary mechanical properties of spider dragline silk.</title>
        <authorList>
            <person name="Kono N."/>
            <person name="Nakamura H."/>
            <person name="Mori M."/>
            <person name="Yoshida Y."/>
            <person name="Ohtoshi R."/>
            <person name="Malay A.D."/>
            <person name="Moran D.A.P."/>
            <person name="Tomita M."/>
            <person name="Numata K."/>
            <person name="Arakawa K."/>
        </authorList>
    </citation>
    <scope>NUCLEOTIDE SEQUENCE</scope>
</reference>
<sequence>MLMAEELSVLSKDLKKEYENRQFCDLILRSDFIDEDEKKVLTEATLDMEPAVLRVLLDYVYSGKVDSTASVIPTSLYEVAKSYEMVDLKEKLYTSS</sequence>
<dbReference type="SUPFAM" id="SSF54695">
    <property type="entry name" value="POZ domain"/>
    <property type="match status" value="1"/>
</dbReference>
<feature type="domain" description="BTB" evidence="1">
    <location>
        <begin position="35"/>
        <end position="91"/>
    </location>
</feature>
<dbReference type="InterPro" id="IPR000210">
    <property type="entry name" value="BTB/POZ_dom"/>
</dbReference>
<evidence type="ECO:0000313" key="3">
    <source>
        <dbReference type="Proteomes" id="UP000887116"/>
    </source>
</evidence>
<comment type="caution">
    <text evidence="2">The sequence shown here is derived from an EMBL/GenBank/DDBJ whole genome shotgun (WGS) entry which is preliminary data.</text>
</comment>
<keyword evidence="3" id="KW-1185">Reference proteome</keyword>
<dbReference type="Pfam" id="PF00651">
    <property type="entry name" value="BTB"/>
    <property type="match status" value="1"/>
</dbReference>
<dbReference type="Gene3D" id="3.30.710.10">
    <property type="entry name" value="Potassium Channel Kv1.1, Chain A"/>
    <property type="match status" value="1"/>
</dbReference>
<dbReference type="EMBL" id="BMAO01001463">
    <property type="protein sequence ID" value="GFQ73535.1"/>
    <property type="molecule type" value="Genomic_DNA"/>
</dbReference>
<gene>
    <name evidence="2" type="ORF">TNCT_662081</name>
</gene>
<organism evidence="2 3">
    <name type="scientific">Trichonephila clavata</name>
    <name type="common">Joro spider</name>
    <name type="synonym">Nephila clavata</name>
    <dbReference type="NCBI Taxonomy" id="2740835"/>
    <lineage>
        <taxon>Eukaryota</taxon>
        <taxon>Metazoa</taxon>
        <taxon>Ecdysozoa</taxon>
        <taxon>Arthropoda</taxon>
        <taxon>Chelicerata</taxon>
        <taxon>Arachnida</taxon>
        <taxon>Araneae</taxon>
        <taxon>Araneomorphae</taxon>
        <taxon>Entelegynae</taxon>
        <taxon>Araneoidea</taxon>
        <taxon>Nephilidae</taxon>
        <taxon>Trichonephila</taxon>
    </lineage>
</organism>
<dbReference type="Proteomes" id="UP000887116">
    <property type="component" value="Unassembled WGS sequence"/>
</dbReference>
<dbReference type="AlphaFoldDB" id="A0A8X6KEB7"/>
<evidence type="ECO:0000259" key="1">
    <source>
        <dbReference type="Pfam" id="PF00651"/>
    </source>
</evidence>